<dbReference type="RefSeq" id="WP_210047203.1">
    <property type="nucleotide sequence ID" value="NZ_JBHLVU010000038.1"/>
</dbReference>
<gene>
    <name evidence="1" type="ORF">K0U00_07245</name>
</gene>
<keyword evidence="2" id="KW-1185">Reference proteome</keyword>
<evidence type="ECO:0000313" key="1">
    <source>
        <dbReference type="EMBL" id="MBW7453829.1"/>
    </source>
</evidence>
<dbReference type="EMBL" id="JAHZIK010000120">
    <property type="protein sequence ID" value="MBW7453829.1"/>
    <property type="molecule type" value="Genomic_DNA"/>
</dbReference>
<name>A0ABS7BYV5_9BACL</name>
<dbReference type="Proteomes" id="UP001519887">
    <property type="component" value="Unassembled WGS sequence"/>
</dbReference>
<protein>
    <submittedName>
        <fullName evidence="1">Uncharacterized protein</fullName>
    </submittedName>
</protein>
<comment type="caution">
    <text evidence="1">The sequence shown here is derived from an EMBL/GenBank/DDBJ whole genome shotgun (WGS) entry which is preliminary data.</text>
</comment>
<proteinExistence type="predicted"/>
<accession>A0ABS7BYV5</accession>
<evidence type="ECO:0000313" key="2">
    <source>
        <dbReference type="Proteomes" id="UP001519887"/>
    </source>
</evidence>
<organism evidence="1 2">
    <name type="scientific">Paenibacillus sepulcri</name>
    <dbReference type="NCBI Taxonomy" id="359917"/>
    <lineage>
        <taxon>Bacteria</taxon>
        <taxon>Bacillati</taxon>
        <taxon>Bacillota</taxon>
        <taxon>Bacilli</taxon>
        <taxon>Bacillales</taxon>
        <taxon>Paenibacillaceae</taxon>
        <taxon>Paenibacillus</taxon>
    </lineage>
</organism>
<reference evidence="1 2" key="1">
    <citation type="submission" date="2021-07" db="EMBL/GenBank/DDBJ databases">
        <title>Paenibacillus radiodurans sp. nov., isolated from the southeastern edge of Tengger Desert.</title>
        <authorList>
            <person name="Zhang G."/>
        </authorList>
    </citation>
    <scope>NUCLEOTIDE SEQUENCE [LARGE SCALE GENOMIC DNA]</scope>
    <source>
        <strain evidence="1 2">CCM 7311</strain>
    </source>
</reference>
<sequence>MKQNKFVCILALVSLLCITGFESPPKIIVSKMEIKVLEIASALRYDFILKNEGGLFPDQKDLSHHQTLGNDLSHGFLVIPNGKLASLMELVPNAKFTIMRPHGGGSSGSLKNEGEIKIHLEYAIKKGADLKAVKEYASDSHLYIFDGSQEIAKISLNKVMNKS</sequence>